<evidence type="ECO:0000256" key="3">
    <source>
        <dbReference type="ARBA" id="ARBA00023002"/>
    </source>
</evidence>
<evidence type="ECO:0000259" key="8">
    <source>
        <dbReference type="Pfam" id="PF07732"/>
    </source>
</evidence>
<proteinExistence type="inferred from homology"/>
<dbReference type="CDD" id="cd13858">
    <property type="entry name" value="CuRO_1_tcLCC2_insect_like"/>
    <property type="match status" value="1"/>
</dbReference>
<dbReference type="OMA" id="WWKADVM"/>
<dbReference type="GO" id="GO:0006826">
    <property type="term" value="P:iron ion transport"/>
    <property type="evidence" value="ECO:0007669"/>
    <property type="project" value="TreeGrafter"/>
</dbReference>
<dbReference type="InterPro" id="IPR002355">
    <property type="entry name" value="Cu_oxidase_Cu_BS"/>
</dbReference>
<sequence>MKFKCKVSLVLVVITFYQASSFTTRRPFDIQEWIRNQTNHNSTWNAIDVKQFPGEECFRPCQPGQSRVCYWKFVMEHYSAMGVACGDCIHGNFEDCFNLHCIPADGVERGVMSINRQIPGPFIHVCKDDLIVVDVVNAMAGTATSLHWHGLHMKDTPFMDGVPFVTQCPIDFSNAFRYAFWASEPGTQFYHSHSGHHKVNGHYGALIVRNETSPHANLYDFDVKEHTIIISDWMHDDADMFMPGLPTRGPGIMPQSVLINGKGVFLRNESNPTQYVNSPIEVYKVVAGSRYRFRFINSASHVCPVQIQIQNHNLTVISTDSFDVRPEEVNTLITTSGERYDFIVNANQAPGNYCIRVRLLGICNHEQFAILAYVPQGSNYNVSVSEFKSYADVGAQCRDGVDIPVIASLNHPNTTCYNEKDHNKCSSDLAALQADPDLIAAKVDERFYLAFNNYAVSKHDLFQENHYEHFMNNGNTTVLQAAINNISFVFPPVSILTQSDEITENTFCEEGKLPPRCEGKRFCHCSHVIKAKLNSVVELVIIDETTRIGRINHPFHLHGFAMHVMETDFIRNVPMTVELYKKLSKSRLLPNQGRNLRSKTASLQDTISLPSQGYTVLRFRANNPGFWALHCHFEYHFSVGMGLILQVGEPSDFVKPPRNFPQCRNYLPDIDQSGSLFPQSNNEKKPTNKTSEVKINVNNFLSLNTSQLKLHAGEDCLRPCTSGDSKICYFKFYLEYYHAMGSACASCNSGNHTDCFNSQCVTADGHERGFMSVNRKFPGTKIEVCENDTIVVDVENLMAGTSTSIHWHGILQENTQYMDGVGLVTQCPIPFFTEFRYMFKANHAGTHHYHSHAGHHKSNGIAGPLIIRGVRNEDPNSHLYEYDLSEHTIFLNDWIHSYAEMFVPGLPSTTLLPASILINGRSRFDNKNTNIPYSIFRVKLGGRYKFRLINSNALTCPFQIQIEKHRMTIIASDASDIKPLTVDTLITTSGERYDFILEANQTKGNYWLRVRAIGQCAMNGNQIESFAILSYYTGSEINDTELAFTSKSPPSYEDSFPLGIVINNPNGTCQQTNSNFICLTDLESYKQDTELLNSVPDHRFLWRFTTPTLNNDILFNNEYNNHYSYFNVFGTFNNVGVINNISFILPQSLIRTKEIKEELFCDETTQQTCNNTNICFCLHRVKMKLNSIVEITLKDESKEWEPIYHPMHLHGHRMVVTEISNGTDITNLNVNNFPPYKDTIAVPSQGHVIVRFRADNPGFWMFHCHFEWHLNIGMNLIVQVVVMFQMLMHCKNNKKNYLKIDFDFHLKCKKNYNQGCATHHIDEITQTSGLIKLHVERPGKKLNKK</sequence>
<dbReference type="PROSITE" id="PS00079">
    <property type="entry name" value="MULTICOPPER_OXIDASE1"/>
    <property type="match status" value="1"/>
</dbReference>
<dbReference type="InterPro" id="IPR001117">
    <property type="entry name" value="Cu-oxidase_2nd"/>
</dbReference>
<accession>A0A336LZG3</accession>
<dbReference type="GO" id="GO:0016491">
    <property type="term" value="F:oxidoreductase activity"/>
    <property type="evidence" value="ECO:0007669"/>
    <property type="project" value="UniProtKB-KW"/>
</dbReference>
<feature type="domain" description="Plastocyanin-like" evidence="8">
    <location>
        <begin position="100"/>
        <end position="211"/>
    </location>
</feature>
<organism evidence="9">
    <name type="scientific">Culicoides sonorensis</name>
    <name type="common">Biting midge</name>
    <dbReference type="NCBI Taxonomy" id="179676"/>
    <lineage>
        <taxon>Eukaryota</taxon>
        <taxon>Metazoa</taxon>
        <taxon>Ecdysozoa</taxon>
        <taxon>Arthropoda</taxon>
        <taxon>Hexapoda</taxon>
        <taxon>Insecta</taxon>
        <taxon>Pterygota</taxon>
        <taxon>Neoptera</taxon>
        <taxon>Endopterygota</taxon>
        <taxon>Diptera</taxon>
        <taxon>Nematocera</taxon>
        <taxon>Chironomoidea</taxon>
        <taxon>Ceratopogonidae</taxon>
        <taxon>Ceratopogoninae</taxon>
        <taxon>Culicoides</taxon>
        <taxon>Monoculicoides</taxon>
    </lineage>
</organism>
<keyword evidence="3" id="KW-0560">Oxidoreductase</keyword>
<gene>
    <name evidence="9" type="primary">CSON012189</name>
</gene>
<dbReference type="PANTHER" id="PTHR11709:SF394">
    <property type="entry name" value="FI03373P-RELATED"/>
    <property type="match status" value="1"/>
</dbReference>
<feature type="domain" description="Plastocyanin-like" evidence="6">
    <location>
        <begin position="886"/>
        <end position="1031"/>
    </location>
</feature>
<dbReference type="Gene3D" id="2.60.40.420">
    <property type="entry name" value="Cupredoxins - blue copper proteins"/>
    <property type="match status" value="6"/>
</dbReference>
<evidence type="ECO:0000256" key="4">
    <source>
        <dbReference type="ARBA" id="ARBA00023008"/>
    </source>
</evidence>
<dbReference type="GO" id="GO:0005507">
    <property type="term" value="F:copper ion binding"/>
    <property type="evidence" value="ECO:0007669"/>
    <property type="project" value="InterPro"/>
</dbReference>
<comment type="similarity">
    <text evidence="1">Belongs to the multicopper oxidase family.</text>
</comment>
<evidence type="ECO:0000259" key="7">
    <source>
        <dbReference type="Pfam" id="PF07731"/>
    </source>
</evidence>
<name>A0A336LZG3_CULSO</name>
<dbReference type="PROSITE" id="PS00080">
    <property type="entry name" value="MULTICOPPER_OXIDASE2"/>
    <property type="match status" value="2"/>
</dbReference>
<dbReference type="EMBL" id="UFQT01000055">
    <property type="protein sequence ID" value="SSX19088.1"/>
    <property type="molecule type" value="Genomic_DNA"/>
</dbReference>
<dbReference type="VEuPathDB" id="VectorBase:CSON012189"/>
<feature type="signal peptide" evidence="5">
    <location>
        <begin position="1"/>
        <end position="19"/>
    </location>
</feature>
<dbReference type="FunFam" id="2.60.40.420:FF:000045">
    <property type="entry name" value="Laccase 2"/>
    <property type="match status" value="2"/>
</dbReference>
<evidence type="ECO:0000256" key="5">
    <source>
        <dbReference type="SAM" id="SignalP"/>
    </source>
</evidence>
<dbReference type="Pfam" id="PF00394">
    <property type="entry name" value="Cu-oxidase"/>
    <property type="match status" value="2"/>
</dbReference>
<dbReference type="GO" id="GO:0005886">
    <property type="term" value="C:plasma membrane"/>
    <property type="evidence" value="ECO:0007669"/>
    <property type="project" value="TreeGrafter"/>
</dbReference>
<dbReference type="CDD" id="cd13884">
    <property type="entry name" value="CuRO_2_tcLCC_insect_like"/>
    <property type="match status" value="2"/>
</dbReference>
<keyword evidence="2" id="KW-0479">Metal-binding</keyword>
<dbReference type="FunFam" id="2.60.40.420:FF:000031">
    <property type="entry name" value="Laccase-2 isoform A"/>
    <property type="match status" value="1"/>
</dbReference>
<feature type="domain" description="Plastocyanin-like" evidence="8">
    <location>
        <begin position="760"/>
        <end position="869"/>
    </location>
</feature>
<dbReference type="Pfam" id="PF07732">
    <property type="entry name" value="Cu-oxidase_3"/>
    <property type="match status" value="2"/>
</dbReference>
<dbReference type="InterPro" id="IPR011707">
    <property type="entry name" value="Cu-oxidase-like_N"/>
</dbReference>
<dbReference type="CDD" id="cd13905">
    <property type="entry name" value="CuRO_3_tcLLC2_insect_like"/>
    <property type="match status" value="2"/>
</dbReference>
<evidence type="ECO:0000256" key="2">
    <source>
        <dbReference type="ARBA" id="ARBA00022723"/>
    </source>
</evidence>
<keyword evidence="4" id="KW-0186">Copper</keyword>
<keyword evidence="5" id="KW-0732">Signal</keyword>
<evidence type="ECO:0000259" key="6">
    <source>
        <dbReference type="Pfam" id="PF00394"/>
    </source>
</evidence>
<protein>
    <submittedName>
        <fullName evidence="9">CSON012189 protein</fullName>
    </submittedName>
</protein>
<dbReference type="InterPro" id="IPR045087">
    <property type="entry name" value="Cu-oxidase_fam"/>
</dbReference>
<dbReference type="InterPro" id="IPR008972">
    <property type="entry name" value="Cupredoxin"/>
</dbReference>
<feature type="domain" description="Plastocyanin-like" evidence="7">
    <location>
        <begin position="509"/>
        <end position="648"/>
    </location>
</feature>
<feature type="chain" id="PRO_5016264509" evidence="5">
    <location>
        <begin position="20"/>
        <end position="1345"/>
    </location>
</feature>
<reference evidence="9" key="1">
    <citation type="submission" date="2018-07" db="EMBL/GenBank/DDBJ databases">
        <authorList>
            <person name="Quirk P.G."/>
            <person name="Krulwich T.A."/>
        </authorList>
    </citation>
    <scope>NUCLEOTIDE SEQUENCE</scope>
</reference>
<evidence type="ECO:0000313" key="9">
    <source>
        <dbReference type="EMBL" id="SSX19088.1"/>
    </source>
</evidence>
<dbReference type="InterPro" id="IPR033138">
    <property type="entry name" value="Cu_oxidase_CS"/>
</dbReference>
<dbReference type="Pfam" id="PF07731">
    <property type="entry name" value="Cu-oxidase_2"/>
    <property type="match status" value="2"/>
</dbReference>
<evidence type="ECO:0000256" key="1">
    <source>
        <dbReference type="ARBA" id="ARBA00010609"/>
    </source>
</evidence>
<feature type="domain" description="Plastocyanin-like" evidence="7">
    <location>
        <begin position="1166"/>
        <end position="1280"/>
    </location>
</feature>
<dbReference type="PANTHER" id="PTHR11709">
    <property type="entry name" value="MULTI-COPPER OXIDASE"/>
    <property type="match status" value="1"/>
</dbReference>
<feature type="domain" description="Plastocyanin-like" evidence="6">
    <location>
        <begin position="225"/>
        <end position="369"/>
    </location>
</feature>
<dbReference type="InterPro" id="IPR011706">
    <property type="entry name" value="Cu-oxidase_C"/>
</dbReference>
<dbReference type="SUPFAM" id="SSF49503">
    <property type="entry name" value="Cupredoxins"/>
    <property type="match status" value="6"/>
</dbReference>